<keyword evidence="5" id="KW-0802">TPR repeat</keyword>
<evidence type="ECO:0000256" key="4">
    <source>
        <dbReference type="PROSITE-ProRule" id="PRU00134"/>
    </source>
</evidence>
<dbReference type="InterPro" id="IPR011990">
    <property type="entry name" value="TPR-like_helical_dom_sf"/>
</dbReference>
<proteinExistence type="predicted"/>
<feature type="repeat" description="TPR" evidence="5">
    <location>
        <begin position="301"/>
        <end position="334"/>
    </location>
</feature>
<dbReference type="InterPro" id="IPR019734">
    <property type="entry name" value="TPR_rpt"/>
</dbReference>
<dbReference type="OMA" id="KIFYERW"/>
<dbReference type="PROSITE" id="PS50865">
    <property type="entry name" value="ZF_MYND_2"/>
    <property type="match status" value="1"/>
</dbReference>
<dbReference type="RefSeq" id="XP_020431022.1">
    <property type="nucleotide sequence ID" value="XM_020579183.1"/>
</dbReference>
<evidence type="ECO:0000256" key="3">
    <source>
        <dbReference type="ARBA" id="ARBA00022833"/>
    </source>
</evidence>
<dbReference type="FunCoup" id="D3BHZ8">
    <property type="interactions" value="134"/>
</dbReference>
<accession>D3BHZ8</accession>
<evidence type="ECO:0000256" key="1">
    <source>
        <dbReference type="ARBA" id="ARBA00022723"/>
    </source>
</evidence>
<sequence length="890" mass="102519">MVATLEQRYKHRYKVFISRFPVEEYKVASKRTLDLHHDLERILRVFRKIFYERWKKTHGKDYVENPEHGEKVTTGTSFDVIMGLESMKKINSGRTVDWDFKTWHNILSNYPWKNIPERQLIAQNADIGQFCSMMYQMFFWDDSKDKLKKRPCSHGCAHEEEFEVWDHTSKMRQMNMDVSLRIDKTMTTKDWNGIWRSFQQNDDNYQALPLYDDLTEMELSMAYKKEADEQMAKGNFVLAIHLLTLALDYRCVTEHYLAGLFEQRATCYVQWMENNKMIVKSFAKLAKRDIQRSIGIRPCHASSYSVLARCHDILSKHNKAAYFHKTALQLDPKNQALMDAKKRSEELKKKSPYAKPIDPMKIMPFVMSRGGLTTKEHMNVFTDLTEAELTTYYNVFEAAMGDGSKDRREHYDKSTEEFKKQTFYYSNDKEAIELFKKSVAEKSIHAECYVGVARQYLDGGPLCNSPDAKQKATDLLKIAIQKPFVLSTGYKINHGVGEAYLLLGKLALADEQSEQALAYLHKAIEFNDGCLTLSSAAFLLGTEYIKIGSPNIERGLAILRVAADKGSRKASVSLRDYYLQINGEDSPKTKYWTSYVKFPPKWEVVTPVVFPGSEIQKPLAKPSNARDKNIIKNFRDLLLKNAKNEVKISKSAKMTFESSYPPAHFKVEEYKVVGQRSIDAGPTSPFAGLFGAHITQCYEKCYLVGVVREPALCKGETFELLVQDVENVPVRIEVRGYNPRIFKIGSKYAFFAITTCQSEFDKANIHYTEYVAVGGIPLSDLICRACLKPCTSKCSKCPAPYCDRDCQALDWKDLDHKSLCGLKLYIEFIQRSIDQNIDQRHLAFLDSSNNIKDYYDNRKQLKPNFIEVIQTRNIMSEDIRRISNSNVNSL</sequence>
<gene>
    <name evidence="7" type="ORF">PPL_08366</name>
</gene>
<evidence type="ECO:0000259" key="6">
    <source>
        <dbReference type="PROSITE" id="PS50865"/>
    </source>
</evidence>
<keyword evidence="3" id="KW-0862">Zinc</keyword>
<dbReference type="GO" id="GO:0008270">
    <property type="term" value="F:zinc ion binding"/>
    <property type="evidence" value="ECO:0007669"/>
    <property type="project" value="UniProtKB-KW"/>
</dbReference>
<dbReference type="SUPFAM" id="SSF144232">
    <property type="entry name" value="HIT/MYND zinc finger-like"/>
    <property type="match status" value="1"/>
</dbReference>
<feature type="domain" description="MYND-type" evidence="6">
    <location>
        <begin position="783"/>
        <end position="820"/>
    </location>
</feature>
<protein>
    <recommendedName>
        <fullName evidence="6">MYND-type domain-containing protein</fullName>
    </recommendedName>
</protein>
<keyword evidence="2 4" id="KW-0863">Zinc-finger</keyword>
<dbReference type="Proteomes" id="UP000001396">
    <property type="component" value="Unassembled WGS sequence"/>
</dbReference>
<evidence type="ECO:0000256" key="2">
    <source>
        <dbReference type="ARBA" id="ARBA00022771"/>
    </source>
</evidence>
<dbReference type="SUPFAM" id="SSF48452">
    <property type="entry name" value="TPR-like"/>
    <property type="match status" value="1"/>
</dbReference>
<dbReference type="InParanoid" id="D3BHZ8"/>
<dbReference type="GeneID" id="31363846"/>
<reference evidence="7 8" key="1">
    <citation type="journal article" date="2011" name="Genome Res.">
        <title>Phylogeny-wide analysis of social amoeba genomes highlights ancient origins for complex intercellular communication.</title>
        <authorList>
            <person name="Heidel A.J."/>
            <person name="Lawal H.M."/>
            <person name="Felder M."/>
            <person name="Schilde C."/>
            <person name="Helps N.R."/>
            <person name="Tunggal B."/>
            <person name="Rivero F."/>
            <person name="John U."/>
            <person name="Schleicher M."/>
            <person name="Eichinger L."/>
            <person name="Platzer M."/>
            <person name="Noegel A.A."/>
            <person name="Schaap P."/>
            <person name="Gloeckner G."/>
        </authorList>
    </citation>
    <scope>NUCLEOTIDE SEQUENCE [LARGE SCALE GENOMIC DNA]</scope>
    <source>
        <strain evidence="8">ATCC 26659 / Pp 5 / PN500</strain>
    </source>
</reference>
<dbReference type="PROSITE" id="PS50005">
    <property type="entry name" value="TPR"/>
    <property type="match status" value="1"/>
</dbReference>
<name>D3BHZ8_HETP5</name>
<dbReference type="InterPro" id="IPR002893">
    <property type="entry name" value="Znf_MYND"/>
</dbReference>
<evidence type="ECO:0000313" key="8">
    <source>
        <dbReference type="Proteomes" id="UP000001396"/>
    </source>
</evidence>
<comment type="caution">
    <text evidence="7">The sequence shown here is derived from an EMBL/GenBank/DDBJ whole genome shotgun (WGS) entry which is preliminary data.</text>
</comment>
<dbReference type="AlphaFoldDB" id="D3BHZ8"/>
<dbReference type="SUPFAM" id="SSF81901">
    <property type="entry name" value="HCP-like"/>
    <property type="match status" value="1"/>
</dbReference>
<dbReference type="Gene3D" id="1.25.40.10">
    <property type="entry name" value="Tetratricopeptide repeat domain"/>
    <property type="match status" value="2"/>
</dbReference>
<organism evidence="7 8">
    <name type="scientific">Heterostelium pallidum (strain ATCC 26659 / Pp 5 / PN500)</name>
    <name type="common">Cellular slime mold</name>
    <name type="synonym">Polysphondylium pallidum</name>
    <dbReference type="NCBI Taxonomy" id="670386"/>
    <lineage>
        <taxon>Eukaryota</taxon>
        <taxon>Amoebozoa</taxon>
        <taxon>Evosea</taxon>
        <taxon>Eumycetozoa</taxon>
        <taxon>Dictyostelia</taxon>
        <taxon>Acytosteliales</taxon>
        <taxon>Acytosteliaceae</taxon>
        <taxon>Heterostelium</taxon>
    </lineage>
</organism>
<keyword evidence="1" id="KW-0479">Metal-binding</keyword>
<dbReference type="SMART" id="SM00028">
    <property type="entry name" value="TPR"/>
    <property type="match status" value="2"/>
</dbReference>
<dbReference type="EMBL" id="ADBJ01000037">
    <property type="protein sequence ID" value="EFA78898.1"/>
    <property type="molecule type" value="Genomic_DNA"/>
</dbReference>
<keyword evidence="8" id="KW-1185">Reference proteome</keyword>
<evidence type="ECO:0000313" key="7">
    <source>
        <dbReference type="EMBL" id="EFA78898.1"/>
    </source>
</evidence>
<evidence type="ECO:0000256" key="5">
    <source>
        <dbReference type="PROSITE-ProRule" id="PRU00339"/>
    </source>
</evidence>
<dbReference type="Gene3D" id="6.10.140.2220">
    <property type="match status" value="1"/>
</dbReference>